<sequence length="131" mass="15173">MDDTNFNGVVWEAIQDSELVIYVTGDGQLYRQELEIVQRIRESQIQWDKDSETIGHRQLALYVNREDVKQFTMDSKTIQQEANLIRNQVSQWIPSHKVVFGASAPLARGIRQPPRIEALESLINSHINNRK</sequence>
<dbReference type="EMBL" id="BLAY01000079">
    <property type="protein sequence ID" value="GET39980.1"/>
    <property type="molecule type" value="Genomic_DNA"/>
</dbReference>
<gene>
    <name evidence="1" type="ORF">MiSe_47530</name>
</gene>
<name>A0AAV3XDL8_9CYAN</name>
<protein>
    <submittedName>
        <fullName evidence="1">Uncharacterized protein</fullName>
    </submittedName>
</protein>
<dbReference type="Proteomes" id="UP001050975">
    <property type="component" value="Unassembled WGS sequence"/>
</dbReference>
<evidence type="ECO:0000313" key="1">
    <source>
        <dbReference type="EMBL" id="GET39980.1"/>
    </source>
</evidence>
<keyword evidence="2" id="KW-1185">Reference proteome</keyword>
<evidence type="ECO:0000313" key="2">
    <source>
        <dbReference type="Proteomes" id="UP001050975"/>
    </source>
</evidence>
<proteinExistence type="predicted"/>
<comment type="caution">
    <text evidence="1">The sequence shown here is derived from an EMBL/GenBank/DDBJ whole genome shotgun (WGS) entry which is preliminary data.</text>
</comment>
<dbReference type="AlphaFoldDB" id="A0AAV3XDL8"/>
<reference evidence="1" key="1">
    <citation type="submission" date="2019-10" db="EMBL/GenBank/DDBJ databases">
        <title>Draft genome sequece of Microseira wollei NIES-4236.</title>
        <authorList>
            <person name="Yamaguchi H."/>
            <person name="Suzuki S."/>
            <person name="Kawachi M."/>
        </authorList>
    </citation>
    <scope>NUCLEOTIDE SEQUENCE</scope>
    <source>
        <strain evidence="1">NIES-4236</strain>
    </source>
</reference>
<organism evidence="1 2">
    <name type="scientific">Microseira wollei NIES-4236</name>
    <dbReference type="NCBI Taxonomy" id="2530354"/>
    <lineage>
        <taxon>Bacteria</taxon>
        <taxon>Bacillati</taxon>
        <taxon>Cyanobacteriota</taxon>
        <taxon>Cyanophyceae</taxon>
        <taxon>Oscillatoriophycideae</taxon>
        <taxon>Aerosakkonematales</taxon>
        <taxon>Aerosakkonemataceae</taxon>
        <taxon>Microseira</taxon>
    </lineage>
</organism>
<accession>A0AAV3XDL8</accession>